<proteinExistence type="predicted"/>
<evidence type="ECO:0000313" key="4">
    <source>
        <dbReference type="EMBL" id="KAF4622507.1"/>
    </source>
</evidence>
<evidence type="ECO:0000259" key="3">
    <source>
        <dbReference type="PROSITE" id="PS50008"/>
    </source>
</evidence>
<organism evidence="4 5">
    <name type="scientific">Agrocybe pediades</name>
    <dbReference type="NCBI Taxonomy" id="84607"/>
    <lineage>
        <taxon>Eukaryota</taxon>
        <taxon>Fungi</taxon>
        <taxon>Dikarya</taxon>
        <taxon>Basidiomycota</taxon>
        <taxon>Agaricomycotina</taxon>
        <taxon>Agaricomycetes</taxon>
        <taxon>Agaricomycetidae</taxon>
        <taxon>Agaricales</taxon>
        <taxon>Agaricineae</taxon>
        <taxon>Strophariaceae</taxon>
        <taxon>Agrocybe</taxon>
    </lineage>
</organism>
<keyword evidence="1" id="KW-0443">Lipid metabolism</keyword>
<dbReference type="PANTHER" id="PTHR10336:SF169">
    <property type="entry name" value="PHOSPHOINOSITIDE PHOSPHOLIPASE C"/>
    <property type="match status" value="1"/>
</dbReference>
<dbReference type="GO" id="GO:0016042">
    <property type="term" value="P:lipid catabolic process"/>
    <property type="evidence" value="ECO:0007669"/>
    <property type="project" value="UniProtKB-KW"/>
</dbReference>
<dbReference type="Pfam" id="PF00388">
    <property type="entry name" value="PI-PLC-X"/>
    <property type="match status" value="1"/>
</dbReference>
<dbReference type="GO" id="GO:0051209">
    <property type="term" value="P:release of sequestered calcium ion into cytosol"/>
    <property type="evidence" value="ECO:0007669"/>
    <property type="project" value="TreeGrafter"/>
</dbReference>
<dbReference type="GO" id="GO:0004435">
    <property type="term" value="F:phosphatidylinositol-4,5-bisphosphate phospholipase C activity"/>
    <property type="evidence" value="ECO:0007669"/>
    <property type="project" value="UniProtKB-EC"/>
</dbReference>
<dbReference type="SUPFAM" id="SSF51695">
    <property type="entry name" value="PLC-like phosphodiesterases"/>
    <property type="match status" value="1"/>
</dbReference>
<evidence type="ECO:0000256" key="1">
    <source>
        <dbReference type="RuleBase" id="RU361133"/>
    </source>
</evidence>
<dbReference type="PROSITE" id="PS50007">
    <property type="entry name" value="PIPLC_X_DOMAIN"/>
    <property type="match status" value="1"/>
</dbReference>
<dbReference type="Gene3D" id="3.20.20.190">
    <property type="entry name" value="Phosphatidylinositol (PI) phosphodiesterase"/>
    <property type="match status" value="1"/>
</dbReference>
<keyword evidence="1" id="KW-0378">Hydrolase</keyword>
<comment type="caution">
    <text evidence="4">The sequence shown here is derived from an EMBL/GenBank/DDBJ whole genome shotgun (WGS) entry which is preliminary data.</text>
</comment>
<dbReference type="EMBL" id="JAACJL010000002">
    <property type="protein sequence ID" value="KAF4622507.1"/>
    <property type="molecule type" value="Genomic_DNA"/>
</dbReference>
<dbReference type="InterPro" id="IPR001192">
    <property type="entry name" value="PI-PLC_fam"/>
</dbReference>
<dbReference type="PRINTS" id="PR00390">
    <property type="entry name" value="PHPHLIPASEC"/>
</dbReference>
<dbReference type="PROSITE" id="PS50008">
    <property type="entry name" value="PIPLC_Y_DOMAIN"/>
    <property type="match status" value="1"/>
</dbReference>
<comment type="catalytic activity">
    <reaction evidence="1">
        <text>a 1,2-diacyl-sn-glycero-3-phospho-(1D-myo-inositol-4,5-bisphosphate) + H2O = 1D-myo-inositol 1,4,5-trisphosphate + a 1,2-diacyl-sn-glycerol + H(+)</text>
        <dbReference type="Rhea" id="RHEA:33179"/>
        <dbReference type="ChEBI" id="CHEBI:15377"/>
        <dbReference type="ChEBI" id="CHEBI:15378"/>
        <dbReference type="ChEBI" id="CHEBI:17815"/>
        <dbReference type="ChEBI" id="CHEBI:58456"/>
        <dbReference type="ChEBI" id="CHEBI:203600"/>
        <dbReference type="EC" id="3.1.4.11"/>
    </reaction>
</comment>
<dbReference type="Proteomes" id="UP000521872">
    <property type="component" value="Unassembled WGS sequence"/>
</dbReference>
<dbReference type="EC" id="3.1.4.11" evidence="1"/>
<dbReference type="InterPro" id="IPR017946">
    <property type="entry name" value="PLC-like_Pdiesterase_TIM-brl"/>
</dbReference>
<feature type="domain" description="PI-PLC Y-box" evidence="3">
    <location>
        <begin position="289"/>
        <end position="376"/>
    </location>
</feature>
<keyword evidence="5" id="KW-1185">Reference proteome</keyword>
<gene>
    <name evidence="4" type="ORF">D9613_009434</name>
</gene>
<reference evidence="4 5" key="1">
    <citation type="submission" date="2019-12" db="EMBL/GenBank/DDBJ databases">
        <authorList>
            <person name="Floudas D."/>
            <person name="Bentzer J."/>
            <person name="Ahren D."/>
            <person name="Johansson T."/>
            <person name="Persson P."/>
            <person name="Tunlid A."/>
        </authorList>
    </citation>
    <scope>NUCLEOTIDE SEQUENCE [LARGE SCALE GENOMIC DNA]</scope>
    <source>
        <strain evidence="4 5">CBS 102.39</strain>
    </source>
</reference>
<dbReference type="InterPro" id="IPR035892">
    <property type="entry name" value="C2_domain_sf"/>
</dbReference>
<sequence length="537" mass="60212">MSDDNSNSLFLQEELAHLYEIHTWHNLRPPQAGEEYGNVRLSPQILDFLNKEDEVLEDLLQRPSLRVEPVDDSLPVTHYFISSSHNTYLLSRQLVGKSSAASYTHVLSRAGRCVEIDVWPSKKGLIVTHGRTWSKGVSFKSVCEAIGNAVTPDCWPVLVSLECHVDVEGQKELVKEMSEAWGDKLVEGKLEDIEDEKISPAHLKGRIILMVEYYPALVSGTGESSSSDSDEQEEEEEEEDDTSSSKIEAKGDKTRRISEELAQLGYYARSLKPLKGWHMGRISTPPNVMINISEPACLALLPHSLSALITHGSAHLRRIFPKGTRIGSSNFNPVTFWRNGSQVASLNWQVYDKGMQVNEAMFVGTPGWVAKPLSLREPRSTMGGRGALAVDIIGISSRKILYSFQMKGCCADFIATVPAPNGRAGKTFSTYLKAQLFHSGKDLEWRSKTMKVKHDTQHGADAFFHTDLLWEYENDDLAFLRFLVFEDEFGIDDRIAAFCARLCHIVTDNWVLIRLMDMKGKDSGATLLARFTRSEEQ</sequence>
<dbReference type="InterPro" id="IPR000909">
    <property type="entry name" value="PLipase_C_PInositol-sp_X_dom"/>
</dbReference>
<dbReference type="GO" id="GO:0048015">
    <property type="term" value="P:phosphatidylinositol-mediated signaling"/>
    <property type="evidence" value="ECO:0007669"/>
    <property type="project" value="TreeGrafter"/>
</dbReference>
<dbReference type="AlphaFoldDB" id="A0A8H4R6A4"/>
<accession>A0A8H4R6A4</accession>
<dbReference type="InterPro" id="IPR001711">
    <property type="entry name" value="PLipase_C_Pinositol-sp_Y"/>
</dbReference>
<feature type="compositionally biased region" description="Acidic residues" evidence="2">
    <location>
        <begin position="228"/>
        <end position="242"/>
    </location>
</feature>
<dbReference type="Gene3D" id="2.60.40.150">
    <property type="entry name" value="C2 domain"/>
    <property type="match status" value="1"/>
</dbReference>
<protein>
    <recommendedName>
        <fullName evidence="1">Phosphoinositide phospholipase C</fullName>
        <ecNumber evidence="1">3.1.4.11</ecNumber>
    </recommendedName>
</protein>
<feature type="region of interest" description="Disordered" evidence="2">
    <location>
        <begin position="220"/>
        <end position="254"/>
    </location>
</feature>
<name>A0A8H4R6A4_9AGAR</name>
<dbReference type="SMART" id="SM00148">
    <property type="entry name" value="PLCXc"/>
    <property type="match status" value="1"/>
</dbReference>
<dbReference type="Pfam" id="PF00387">
    <property type="entry name" value="PI-PLC-Y"/>
    <property type="match status" value="1"/>
</dbReference>
<keyword evidence="1" id="KW-0442">Lipid degradation</keyword>
<evidence type="ECO:0000313" key="5">
    <source>
        <dbReference type="Proteomes" id="UP000521872"/>
    </source>
</evidence>
<dbReference type="PANTHER" id="PTHR10336">
    <property type="entry name" value="PHOSPHOINOSITIDE-SPECIFIC PHOSPHOLIPASE C FAMILY PROTEIN"/>
    <property type="match status" value="1"/>
</dbReference>
<evidence type="ECO:0000256" key="2">
    <source>
        <dbReference type="SAM" id="MobiDB-lite"/>
    </source>
</evidence>
<dbReference type="SMART" id="SM00149">
    <property type="entry name" value="PLCYc"/>
    <property type="match status" value="1"/>
</dbReference>